<accession>A0L863</accession>
<reference evidence="2 3" key="2">
    <citation type="journal article" date="2012" name="Int. J. Syst. Evol. Microbiol.">
        <title>Magnetococcus marinus gen. nov., sp. nov., a marine, magnetotactic bacterium that represents a novel lineage (Magnetococcaceae fam. nov.; Magnetococcales ord. nov.) at the base of the Alphaproteobacteria.</title>
        <authorList>
            <person name="Bazylinski D.A."/>
            <person name="Williams T.J."/>
            <person name="Lefevre C.T."/>
            <person name="Berg R.J."/>
            <person name="Zhang C.L."/>
            <person name="Bowser S.S."/>
            <person name="Dean A.J."/>
            <person name="Beveridge T.J."/>
        </authorList>
    </citation>
    <scope>NUCLEOTIDE SEQUENCE [LARGE SCALE GENOMIC DNA]</scope>
    <source>
        <strain evidence="3">ATCC BAA-1437 / JCM 17883 / MC-1</strain>
    </source>
</reference>
<dbReference type="Proteomes" id="UP000002586">
    <property type="component" value="Chromosome"/>
</dbReference>
<feature type="transmembrane region" description="Helical" evidence="1">
    <location>
        <begin position="397"/>
        <end position="417"/>
    </location>
</feature>
<dbReference type="AlphaFoldDB" id="A0L863"/>
<feature type="transmembrane region" description="Helical" evidence="1">
    <location>
        <begin position="28"/>
        <end position="46"/>
    </location>
</feature>
<feature type="transmembrane region" description="Helical" evidence="1">
    <location>
        <begin position="259"/>
        <end position="282"/>
    </location>
</feature>
<evidence type="ECO:0000313" key="2">
    <source>
        <dbReference type="EMBL" id="ABK44156.1"/>
    </source>
</evidence>
<feature type="transmembrane region" description="Helical" evidence="1">
    <location>
        <begin position="200"/>
        <end position="224"/>
    </location>
</feature>
<protein>
    <recommendedName>
        <fullName evidence="4">Transmembrane protein</fullName>
    </recommendedName>
</protein>
<feature type="transmembrane region" description="Helical" evidence="1">
    <location>
        <begin position="161"/>
        <end position="180"/>
    </location>
</feature>
<evidence type="ECO:0008006" key="4">
    <source>
        <dbReference type="Google" id="ProtNLM"/>
    </source>
</evidence>
<feature type="transmembrane region" description="Helical" evidence="1">
    <location>
        <begin position="93"/>
        <end position="113"/>
    </location>
</feature>
<gene>
    <name evidence="2" type="ordered locus">Mmc1_1647</name>
</gene>
<evidence type="ECO:0000256" key="1">
    <source>
        <dbReference type="SAM" id="Phobius"/>
    </source>
</evidence>
<feature type="transmembrane region" description="Helical" evidence="1">
    <location>
        <begin position="236"/>
        <end position="253"/>
    </location>
</feature>
<dbReference type="EMBL" id="CP000471">
    <property type="protein sequence ID" value="ABK44156.1"/>
    <property type="molecule type" value="Genomic_DNA"/>
</dbReference>
<feature type="transmembrane region" description="Helical" evidence="1">
    <location>
        <begin position="294"/>
        <end position="315"/>
    </location>
</feature>
<keyword evidence="1" id="KW-0812">Transmembrane</keyword>
<organism evidence="2 3">
    <name type="scientific">Magnetococcus marinus (strain ATCC BAA-1437 / JCM 17883 / MC-1)</name>
    <dbReference type="NCBI Taxonomy" id="156889"/>
    <lineage>
        <taxon>Bacteria</taxon>
        <taxon>Pseudomonadati</taxon>
        <taxon>Pseudomonadota</taxon>
        <taxon>Magnetococcia</taxon>
        <taxon>Magnetococcales</taxon>
        <taxon>Magnetococcaceae</taxon>
        <taxon>Magnetococcus</taxon>
    </lineage>
</organism>
<proteinExistence type="predicted"/>
<dbReference type="HOGENOM" id="CLU_034656_1_0_5"/>
<sequence>MKKAPPTMFLNSGLHIDQAPPLHIPLRFFATAPLFMVMTGLALSLYGAALHGDQLDPIAVAIVHGIMLGWLNMVMWGAMYQMIPVLAGTRVKAIWLAQLSHALLVTGLLALMLGLPDFLPWRGALLLTASVLLPSAFLLFLLPVGWALWHAPATHPTVHTMRLALLGLSLTLLLGLLFLLEHQFGFLAMDRQQMVTIHASWALFGWVGLLIIGVSFQVLPMFYMMPAFPTTQAKQIVLLWLTTPTALTLALMFGQDLQLILLALVPLYGGAALYGLHIARLIQQRKRKLWDATLRFWLLGFACGTLALLGLPLAILLQTDLMAPVVVLFSMGFAGSIIFGMLYKIIPFLVWFHRFSRLAGLAPIPMMEDLVPDRLARTHSWVHGATLIALSLGWYQFGGVLLILSGLFIVVALWHALTQPVPSLPQVNGMEDFAKMFENLNKPSAPPPPQT</sequence>
<keyword evidence="1" id="KW-0472">Membrane</keyword>
<evidence type="ECO:0000313" key="3">
    <source>
        <dbReference type="Proteomes" id="UP000002586"/>
    </source>
</evidence>
<name>A0L863_MAGMM</name>
<keyword evidence="3" id="KW-1185">Reference proteome</keyword>
<feature type="transmembrane region" description="Helical" evidence="1">
    <location>
        <begin position="321"/>
        <end position="346"/>
    </location>
</feature>
<reference evidence="3" key="1">
    <citation type="journal article" date="2009" name="Appl. Environ. Microbiol.">
        <title>Complete genome sequence of the chemolithoautotrophic marine magnetotactic coccus strain MC-1.</title>
        <authorList>
            <person name="Schubbe S."/>
            <person name="Williams T.J."/>
            <person name="Xie G."/>
            <person name="Kiss H.E."/>
            <person name="Brettin T.S."/>
            <person name="Martinez D."/>
            <person name="Ross C.A."/>
            <person name="Schuler D."/>
            <person name="Cox B.L."/>
            <person name="Nealson K.H."/>
            <person name="Bazylinski D.A."/>
        </authorList>
    </citation>
    <scope>NUCLEOTIDE SEQUENCE [LARGE SCALE GENOMIC DNA]</scope>
    <source>
        <strain evidence="3">ATCC BAA-1437 / JCM 17883 / MC-1</strain>
    </source>
</reference>
<feature type="transmembrane region" description="Helical" evidence="1">
    <location>
        <begin position="125"/>
        <end position="149"/>
    </location>
</feature>
<dbReference type="KEGG" id="mgm:Mmc1_1647"/>
<dbReference type="eggNOG" id="COG3278">
    <property type="taxonomic scope" value="Bacteria"/>
</dbReference>
<keyword evidence="1" id="KW-1133">Transmembrane helix</keyword>
<dbReference type="STRING" id="156889.Mmc1_1647"/>
<feature type="transmembrane region" description="Helical" evidence="1">
    <location>
        <begin position="58"/>
        <end position="81"/>
    </location>
</feature>